<reference evidence="2" key="1">
    <citation type="journal article" date="2019" name="Int. J. Syst. Evol. Microbiol.">
        <title>The Global Catalogue of Microorganisms (GCM) 10K type strain sequencing project: providing services to taxonomists for standard genome sequencing and annotation.</title>
        <authorList>
            <consortium name="The Broad Institute Genomics Platform"/>
            <consortium name="The Broad Institute Genome Sequencing Center for Infectious Disease"/>
            <person name="Wu L."/>
            <person name="Ma J."/>
        </authorList>
    </citation>
    <scope>NUCLEOTIDE SEQUENCE [LARGE SCALE GENOMIC DNA]</scope>
    <source>
        <strain evidence="2">JCM 31696</strain>
    </source>
</reference>
<proteinExistence type="predicted"/>
<evidence type="ECO:0000313" key="1">
    <source>
        <dbReference type="EMBL" id="MFD0855393.1"/>
    </source>
</evidence>
<accession>A0ABW3CNV3</accession>
<gene>
    <name evidence="1" type="ORF">ACFQ07_24340</name>
</gene>
<sequence>MLQPCFRDAGSKGVTAFVRVKSAKAAGTGGPVYVWTWVSRADHTKYRASLVKCRVSFTNNTRVATCGPTTFRPPAAGKFYASSDSAVENLSISPVWTSGHWGVNTFDQYGGRAWRP</sequence>
<keyword evidence="2" id="KW-1185">Reference proteome</keyword>
<comment type="caution">
    <text evidence="1">The sequence shown here is derived from an EMBL/GenBank/DDBJ whole genome shotgun (WGS) entry which is preliminary data.</text>
</comment>
<name>A0ABW3CNV3_9ACTN</name>
<organism evidence="1 2">
    <name type="scientific">Actinomadura adrarensis</name>
    <dbReference type="NCBI Taxonomy" id="1819600"/>
    <lineage>
        <taxon>Bacteria</taxon>
        <taxon>Bacillati</taxon>
        <taxon>Actinomycetota</taxon>
        <taxon>Actinomycetes</taxon>
        <taxon>Streptosporangiales</taxon>
        <taxon>Thermomonosporaceae</taxon>
        <taxon>Actinomadura</taxon>
    </lineage>
</organism>
<dbReference type="EMBL" id="JBHTIR010003552">
    <property type="protein sequence ID" value="MFD0855393.1"/>
    <property type="molecule type" value="Genomic_DNA"/>
</dbReference>
<evidence type="ECO:0000313" key="2">
    <source>
        <dbReference type="Proteomes" id="UP001597083"/>
    </source>
</evidence>
<dbReference type="Proteomes" id="UP001597083">
    <property type="component" value="Unassembled WGS sequence"/>
</dbReference>
<protein>
    <submittedName>
        <fullName evidence="1">Uncharacterized protein</fullName>
    </submittedName>
</protein>